<protein>
    <submittedName>
        <fullName evidence="1">Uncharacterized protein</fullName>
    </submittedName>
</protein>
<sequence length="167" mass="19489">MNKTNSSNRQDSLSQVNTKIKPQPEHVYVIFTSKEYDPESEHGITEGVMRIETCYPYTNDTALISYTFLSRSKNFDIAFLHWNLKREELKRPTKSTDKMNIVMMSKDFLLTVNPIDLDKKGPSMTREEALELRERLVGKIIWIIDRRDIVSDSVKLIQTETRVPVCF</sequence>
<organism evidence="1 2">
    <name type="scientific">Butyricimonas virosa</name>
    <dbReference type="NCBI Taxonomy" id="544645"/>
    <lineage>
        <taxon>Bacteria</taxon>
        <taxon>Pseudomonadati</taxon>
        <taxon>Bacteroidota</taxon>
        <taxon>Bacteroidia</taxon>
        <taxon>Bacteroidales</taxon>
        <taxon>Odoribacteraceae</taxon>
        <taxon>Butyricimonas</taxon>
    </lineage>
</organism>
<dbReference type="Proteomes" id="UP000654720">
    <property type="component" value="Chromosome"/>
</dbReference>
<keyword evidence="2" id="KW-1185">Reference proteome</keyword>
<dbReference type="EMBL" id="CP069450">
    <property type="protein sequence ID" value="QRO50437.1"/>
    <property type="molecule type" value="Genomic_DNA"/>
</dbReference>
<gene>
    <name evidence="1" type="ORF">I6J59_02020</name>
</gene>
<name>A0ABX7H7G4_9BACT</name>
<evidence type="ECO:0000313" key="2">
    <source>
        <dbReference type="Proteomes" id="UP000654720"/>
    </source>
</evidence>
<evidence type="ECO:0000313" key="1">
    <source>
        <dbReference type="EMBL" id="QRO50437.1"/>
    </source>
</evidence>
<accession>A0ABX7H7G4</accession>
<proteinExistence type="predicted"/>
<dbReference type="RefSeq" id="WP_204097856.1">
    <property type="nucleotide sequence ID" value="NZ_CAJUBB010000001.1"/>
</dbReference>
<dbReference type="GeneID" id="93096760"/>
<reference evidence="1 2" key="1">
    <citation type="submission" date="2021-02" db="EMBL/GenBank/DDBJ databases">
        <title>FDA dAtabase for Regulatory Grade micrObial Sequences (FDA-ARGOS): Supporting development and validation of Infectious Disease Dx tests.</title>
        <authorList>
            <person name="Carlson P."/>
            <person name="Fischbach M."/>
            <person name="Hastie J."/>
            <person name="Bilen M."/>
            <person name="Cheng A."/>
            <person name="Tallon L."/>
            <person name="Sadzewicz L."/>
            <person name="Zhao X."/>
            <person name="Boylan J."/>
            <person name="Ott S."/>
            <person name="Bowen H."/>
            <person name="Vavikolanu K."/>
            <person name="Mehta A."/>
            <person name="Aluvathingal J."/>
            <person name="Nadendla S."/>
            <person name="Yan Y."/>
            <person name="Sichtig H."/>
        </authorList>
    </citation>
    <scope>NUCLEOTIDE SEQUENCE [LARGE SCALE GENOMIC DNA]</scope>
    <source>
        <strain evidence="1 2">FDAARGOS_1229</strain>
    </source>
</reference>